<dbReference type="EMBL" id="JAAAMV010000004">
    <property type="protein sequence ID" value="NBD24141.1"/>
    <property type="molecule type" value="Genomic_DNA"/>
</dbReference>
<keyword evidence="3" id="KW-0813">Transport</keyword>
<evidence type="ECO:0000256" key="3">
    <source>
        <dbReference type="ARBA" id="ARBA00022448"/>
    </source>
</evidence>
<evidence type="ECO:0000313" key="6">
    <source>
        <dbReference type="EMBL" id="NBD24141.1"/>
    </source>
</evidence>
<sequence length="402" mass="43966">MKRYRQWITWSVLAALLTTVAVLYMPRGSTPQYETKNTVTVRAWAYSPSIPAYMDAFERRHPGVTVQVKMFTSAERLYSELTAAITANTVPQLAEIDSAFGIAGLADTGALTPLRQELATADGNRIDSRFTASYRYENQLWALPYGGSVPVVYYNADLLGSAGAASASALAPFTWGRMTTLAKELTLDVDKDGETDIWGLAADRDTPWYLENMMASESASGRDPRVPAYRLWHDLVYRDGIMSPLDNHLATSDFINGQAAFLFASSDKRTTLERYIGGKFEFGVLPFPEIEGRHALLPRTSGFVMLQAGAAETAISRQLLQYLIGDEVQSSLLGDGGQFPVRADMIGSMERDAVLSDKERAVIGMIGRIDAAGAANPRGIDWLQLLDAQEKLESSSTFDAGG</sequence>
<evidence type="ECO:0000256" key="5">
    <source>
        <dbReference type="SAM" id="Phobius"/>
    </source>
</evidence>
<protein>
    <submittedName>
        <fullName evidence="6">Extracellular solute-binding protein</fullName>
    </submittedName>
</protein>
<dbReference type="PANTHER" id="PTHR43649">
    <property type="entry name" value="ARABINOSE-BINDING PROTEIN-RELATED"/>
    <property type="match status" value="1"/>
</dbReference>
<proteinExistence type="inferred from homology"/>
<name>A0ABW9XNJ7_9BACL</name>
<evidence type="ECO:0000256" key="1">
    <source>
        <dbReference type="ARBA" id="ARBA00004196"/>
    </source>
</evidence>
<dbReference type="RefSeq" id="WP_161742938.1">
    <property type="nucleotide sequence ID" value="NZ_JAAAMV010000004.1"/>
</dbReference>
<comment type="caution">
    <text evidence="6">The sequence shown here is derived from an EMBL/GenBank/DDBJ whole genome shotgun (WGS) entry which is preliminary data.</text>
</comment>
<accession>A0ABW9XNJ7</accession>
<dbReference type="SUPFAM" id="SSF53850">
    <property type="entry name" value="Periplasmic binding protein-like II"/>
    <property type="match status" value="1"/>
</dbReference>
<keyword evidence="5" id="KW-0472">Membrane</keyword>
<dbReference type="InterPro" id="IPR050490">
    <property type="entry name" value="Bact_solute-bd_prot1"/>
</dbReference>
<keyword evidence="4" id="KW-0732">Signal</keyword>
<feature type="transmembrane region" description="Helical" evidence="5">
    <location>
        <begin position="7"/>
        <end position="25"/>
    </location>
</feature>
<evidence type="ECO:0000256" key="2">
    <source>
        <dbReference type="ARBA" id="ARBA00008520"/>
    </source>
</evidence>
<dbReference type="PANTHER" id="PTHR43649:SF31">
    <property type="entry name" value="SN-GLYCEROL-3-PHOSPHATE-BINDING PERIPLASMIC PROTEIN UGPB"/>
    <property type="match status" value="1"/>
</dbReference>
<keyword evidence="5" id="KW-1133">Transmembrane helix</keyword>
<gene>
    <name evidence="6" type="ORF">GT019_09670</name>
</gene>
<organism evidence="6 7">
    <name type="scientific">Paenibacillus glycinis</name>
    <dbReference type="NCBI Taxonomy" id="2697035"/>
    <lineage>
        <taxon>Bacteria</taxon>
        <taxon>Bacillati</taxon>
        <taxon>Bacillota</taxon>
        <taxon>Bacilli</taxon>
        <taxon>Bacillales</taxon>
        <taxon>Paenibacillaceae</taxon>
        <taxon>Paenibacillus</taxon>
    </lineage>
</organism>
<comment type="subcellular location">
    <subcellularLocation>
        <location evidence="1">Cell envelope</location>
    </subcellularLocation>
</comment>
<dbReference type="Gene3D" id="3.40.190.10">
    <property type="entry name" value="Periplasmic binding protein-like II"/>
    <property type="match status" value="1"/>
</dbReference>
<keyword evidence="5" id="KW-0812">Transmembrane</keyword>
<evidence type="ECO:0000313" key="7">
    <source>
        <dbReference type="Proteomes" id="UP000665561"/>
    </source>
</evidence>
<keyword evidence="7" id="KW-1185">Reference proteome</keyword>
<comment type="similarity">
    <text evidence="2">Belongs to the bacterial solute-binding protein 1 family.</text>
</comment>
<dbReference type="Proteomes" id="UP000665561">
    <property type="component" value="Unassembled WGS sequence"/>
</dbReference>
<reference evidence="6 7" key="1">
    <citation type="submission" date="2020-01" db="EMBL/GenBank/DDBJ databases">
        <title>Paenibacillus soybeanensis sp. nov. isolated from the nodules of soybean (Glycine max(L.) Merr).</title>
        <authorList>
            <person name="Wang H."/>
        </authorList>
    </citation>
    <scope>NUCLEOTIDE SEQUENCE [LARGE SCALE GENOMIC DNA]</scope>
    <source>
        <strain evidence="6 7">T1</strain>
    </source>
</reference>
<dbReference type="Pfam" id="PF01547">
    <property type="entry name" value="SBP_bac_1"/>
    <property type="match status" value="1"/>
</dbReference>
<evidence type="ECO:0000256" key="4">
    <source>
        <dbReference type="ARBA" id="ARBA00022729"/>
    </source>
</evidence>
<dbReference type="InterPro" id="IPR006059">
    <property type="entry name" value="SBP"/>
</dbReference>